<proteinExistence type="predicted"/>
<evidence type="ECO:0000313" key="3">
    <source>
        <dbReference type="Proteomes" id="UP001189429"/>
    </source>
</evidence>
<dbReference type="Proteomes" id="UP001189429">
    <property type="component" value="Unassembled WGS sequence"/>
</dbReference>
<evidence type="ECO:0000256" key="1">
    <source>
        <dbReference type="SAM" id="MobiDB-lite"/>
    </source>
</evidence>
<keyword evidence="3" id="KW-1185">Reference proteome</keyword>
<evidence type="ECO:0000313" key="2">
    <source>
        <dbReference type="EMBL" id="CAK0817863.1"/>
    </source>
</evidence>
<feature type="region of interest" description="Disordered" evidence="1">
    <location>
        <begin position="1"/>
        <end position="42"/>
    </location>
</feature>
<protein>
    <submittedName>
        <fullName evidence="2">Uncharacterized protein</fullName>
    </submittedName>
</protein>
<reference evidence="2" key="1">
    <citation type="submission" date="2023-10" db="EMBL/GenBank/DDBJ databases">
        <authorList>
            <person name="Chen Y."/>
            <person name="Shah S."/>
            <person name="Dougan E. K."/>
            <person name="Thang M."/>
            <person name="Chan C."/>
        </authorList>
    </citation>
    <scope>NUCLEOTIDE SEQUENCE [LARGE SCALE GENOMIC DNA]</scope>
</reference>
<organism evidence="2 3">
    <name type="scientific">Prorocentrum cordatum</name>
    <dbReference type="NCBI Taxonomy" id="2364126"/>
    <lineage>
        <taxon>Eukaryota</taxon>
        <taxon>Sar</taxon>
        <taxon>Alveolata</taxon>
        <taxon>Dinophyceae</taxon>
        <taxon>Prorocentrales</taxon>
        <taxon>Prorocentraceae</taxon>
        <taxon>Prorocentrum</taxon>
    </lineage>
</organism>
<sequence>MAGKKKPDHPPVSSKRPTKQPRLSADALARHNGGATGSAGSAVPAASVATSKVSIVAKCLDCDAVPSATSKFPAGVTDACLIHRELYCGGFTTYGSWEEFISSGEKQRLPTEVLQTRCCSCEVTESNAGPSRSQLKHMLSISPERIGVEMQDLVGVNNTSYKGLLIPSPARPFMEFNFAKRIGVDKSARAMSGDDQMYEQHADVVSEYVQGGAARAPNLNRRAALDSMSAIATPVAKKAAWTARSDVACEDAASAISPSAVGKGGSASKRVRMEDGLPVIDAGADDLVHRKISAYSIEKIMLNENMGRERRWCSDSRDLFQRRGGNRADALQKHLDLAKHAENLVGGSISEMSGMLVTTVKELQDGGAFIPNVLRFQLQNKHSDIYLADAVKSYDASKFFTSIVPWVGPEKVFDGNNPQLCLLDCSTDEKIEHFESMIEKLFVAVVKLGESCKQGVVDISDKCFSYCALVVDRDDCDDFDKTVTDVELTSKALKALVLATFVPGHADLNRVIALAASKDRTYKKRAPCKVHQSLKFMQYYDALLKEFSLPANEMELCKDAAAAGRGGLLGHMLTQMANVITKCRTGTFEHLVELLTESLEEFIRSLKIANPNTADGDAYKKLALAEQCLKQAQVVLPKKNIEIWESHIRAGETCMTLIGKAGYANAFVEVLGENAQLESGNVSTGAARMVDRALKDAIQAGSGIEGPPWTSSRSSLGLTTARVQMLRMMGGGLPVAFGYARETPDATPESLDPILQLATAVKDMPVTESRQTLSASLDRFAMTAWSAPFQFGHRFIIAMTAWSAALSSLAKFEAGGPDLASRISAVNPVVEIKAPLSDRALLLHRVGDGPAPCMAMGAFIEMLGKTVGDLKAEYLKGVTTVMQAANEKPRGSADGGHGDERNFWTDKIPEGKANDFDVARSIFVDAIAGIDGDLFSVKRSALQKSQMEVQVAYNLFSARVPDEFFKEPSETVGLASVTRATAKALHGWGAYSKDQNDVELKREFRKILNTLTDHELGNIVGGMQPSLRKWACEKAGVQE</sequence>
<comment type="caution">
    <text evidence="2">The sequence shown here is derived from an EMBL/GenBank/DDBJ whole genome shotgun (WGS) entry which is preliminary data.</text>
</comment>
<gene>
    <name evidence="2" type="ORF">PCOR1329_LOCUS20323</name>
</gene>
<accession>A0ABN9RGG3</accession>
<dbReference type="EMBL" id="CAUYUJ010006580">
    <property type="protein sequence ID" value="CAK0817863.1"/>
    <property type="molecule type" value="Genomic_DNA"/>
</dbReference>
<name>A0ABN9RGG3_9DINO</name>